<dbReference type="EMBL" id="KB310830">
    <property type="protein sequence ID" value="ELT90654.1"/>
    <property type="molecule type" value="Genomic_DNA"/>
</dbReference>
<name>R7TAB7_CAPTE</name>
<evidence type="ECO:0000313" key="5">
    <source>
        <dbReference type="EnsemblMetazoa" id="CapteP29979"/>
    </source>
</evidence>
<accession>R7TAB7</accession>
<dbReference type="PANTHER" id="PTHR24171:SF8">
    <property type="entry name" value="BRCA1-ASSOCIATED RING DOMAIN PROTEIN 1"/>
    <property type="match status" value="1"/>
</dbReference>
<feature type="repeat" description="ANK" evidence="3">
    <location>
        <begin position="32"/>
        <end position="61"/>
    </location>
</feature>
<proteinExistence type="predicted"/>
<gene>
    <name evidence="4" type="ORF">CAPTEDRAFT_29979</name>
</gene>
<protein>
    <submittedName>
        <fullName evidence="4 5">Uncharacterized protein</fullName>
    </submittedName>
</protein>
<sequence>RTPLHRAVTAGHTNIVALLLQAGSDTERVDANGETALATAVRWGHTDIVRTLLRSQANPNG</sequence>
<dbReference type="EMBL" id="AMQN01014246">
    <property type="status" value="NOT_ANNOTATED_CDS"/>
    <property type="molecule type" value="Genomic_DNA"/>
</dbReference>
<evidence type="ECO:0000313" key="6">
    <source>
        <dbReference type="Proteomes" id="UP000014760"/>
    </source>
</evidence>
<organism evidence="4">
    <name type="scientific">Capitella teleta</name>
    <name type="common">Polychaete worm</name>
    <dbReference type="NCBI Taxonomy" id="283909"/>
    <lineage>
        <taxon>Eukaryota</taxon>
        <taxon>Metazoa</taxon>
        <taxon>Spiralia</taxon>
        <taxon>Lophotrochozoa</taxon>
        <taxon>Annelida</taxon>
        <taxon>Polychaeta</taxon>
        <taxon>Sedentaria</taxon>
        <taxon>Scolecida</taxon>
        <taxon>Capitellidae</taxon>
        <taxon>Capitella</taxon>
    </lineage>
</organism>
<dbReference type="HOGENOM" id="CLU_000134_45_9_1"/>
<dbReference type="EnsemblMetazoa" id="CapteT29979">
    <property type="protein sequence ID" value="CapteP29979"/>
    <property type="gene ID" value="CapteG29979"/>
</dbReference>
<dbReference type="SMART" id="SM00248">
    <property type="entry name" value="ANK"/>
    <property type="match status" value="2"/>
</dbReference>
<dbReference type="InterPro" id="IPR036770">
    <property type="entry name" value="Ankyrin_rpt-contain_sf"/>
</dbReference>
<dbReference type="GO" id="GO:0085020">
    <property type="term" value="P:protein K6-linked ubiquitination"/>
    <property type="evidence" value="ECO:0007669"/>
    <property type="project" value="TreeGrafter"/>
</dbReference>
<dbReference type="InterPro" id="IPR002110">
    <property type="entry name" value="Ankyrin_rpt"/>
</dbReference>
<dbReference type="Gene3D" id="1.25.40.20">
    <property type="entry name" value="Ankyrin repeat-containing domain"/>
    <property type="match status" value="1"/>
</dbReference>
<evidence type="ECO:0000256" key="3">
    <source>
        <dbReference type="PROSITE-ProRule" id="PRU00023"/>
    </source>
</evidence>
<dbReference type="OrthoDB" id="6251518at2759"/>
<feature type="non-terminal residue" evidence="4">
    <location>
        <position position="1"/>
    </location>
</feature>
<evidence type="ECO:0000313" key="4">
    <source>
        <dbReference type="EMBL" id="ELT90654.1"/>
    </source>
</evidence>
<dbReference type="GO" id="GO:0004842">
    <property type="term" value="F:ubiquitin-protein transferase activity"/>
    <property type="evidence" value="ECO:0007669"/>
    <property type="project" value="TreeGrafter"/>
</dbReference>
<dbReference type="Pfam" id="PF12796">
    <property type="entry name" value="Ank_2"/>
    <property type="match status" value="1"/>
</dbReference>
<keyword evidence="6" id="KW-1185">Reference proteome</keyword>
<dbReference type="AlphaFoldDB" id="R7TAB7"/>
<dbReference type="GO" id="GO:0031436">
    <property type="term" value="C:BRCA1-BARD1 complex"/>
    <property type="evidence" value="ECO:0007669"/>
    <property type="project" value="TreeGrafter"/>
</dbReference>
<reference evidence="6" key="1">
    <citation type="submission" date="2012-12" db="EMBL/GenBank/DDBJ databases">
        <authorList>
            <person name="Hellsten U."/>
            <person name="Grimwood J."/>
            <person name="Chapman J.A."/>
            <person name="Shapiro H."/>
            <person name="Aerts A."/>
            <person name="Otillar R.P."/>
            <person name="Terry A.Y."/>
            <person name="Boore J.L."/>
            <person name="Simakov O."/>
            <person name="Marletaz F."/>
            <person name="Cho S.-J."/>
            <person name="Edsinger-Gonzales E."/>
            <person name="Havlak P."/>
            <person name="Kuo D.-H."/>
            <person name="Larsson T."/>
            <person name="Lv J."/>
            <person name="Arendt D."/>
            <person name="Savage R."/>
            <person name="Osoegawa K."/>
            <person name="de Jong P."/>
            <person name="Lindberg D.R."/>
            <person name="Seaver E.C."/>
            <person name="Weisblat D.A."/>
            <person name="Putnam N.H."/>
            <person name="Grigoriev I.V."/>
            <person name="Rokhsar D.S."/>
        </authorList>
    </citation>
    <scope>NUCLEOTIDE SEQUENCE</scope>
    <source>
        <strain evidence="6">I ESC-2004</strain>
    </source>
</reference>
<evidence type="ECO:0000256" key="2">
    <source>
        <dbReference type="ARBA" id="ARBA00023043"/>
    </source>
</evidence>
<evidence type="ECO:0000256" key="1">
    <source>
        <dbReference type="ARBA" id="ARBA00022737"/>
    </source>
</evidence>
<dbReference type="PANTHER" id="PTHR24171">
    <property type="entry name" value="ANKYRIN REPEAT DOMAIN-CONTAINING PROTEIN 39-RELATED"/>
    <property type="match status" value="1"/>
</dbReference>
<keyword evidence="2 3" id="KW-0040">ANK repeat</keyword>
<dbReference type="Proteomes" id="UP000014760">
    <property type="component" value="Unassembled WGS sequence"/>
</dbReference>
<dbReference type="STRING" id="283909.R7TAB7"/>
<feature type="repeat" description="ANK" evidence="3">
    <location>
        <begin position="1"/>
        <end position="31"/>
    </location>
</feature>
<reference evidence="4 6" key="2">
    <citation type="journal article" date="2013" name="Nature">
        <title>Insights into bilaterian evolution from three spiralian genomes.</title>
        <authorList>
            <person name="Simakov O."/>
            <person name="Marletaz F."/>
            <person name="Cho S.J."/>
            <person name="Edsinger-Gonzales E."/>
            <person name="Havlak P."/>
            <person name="Hellsten U."/>
            <person name="Kuo D.H."/>
            <person name="Larsson T."/>
            <person name="Lv J."/>
            <person name="Arendt D."/>
            <person name="Savage R."/>
            <person name="Osoegawa K."/>
            <person name="de Jong P."/>
            <person name="Grimwood J."/>
            <person name="Chapman J.A."/>
            <person name="Shapiro H."/>
            <person name="Aerts A."/>
            <person name="Otillar R.P."/>
            <person name="Terry A.Y."/>
            <person name="Boore J.L."/>
            <person name="Grigoriev I.V."/>
            <person name="Lindberg D.R."/>
            <person name="Seaver E.C."/>
            <person name="Weisblat D.A."/>
            <person name="Putnam N.H."/>
            <person name="Rokhsar D.S."/>
        </authorList>
    </citation>
    <scope>NUCLEOTIDE SEQUENCE</scope>
    <source>
        <strain evidence="4 6">I ESC-2004</strain>
    </source>
</reference>
<dbReference type="PROSITE" id="PS50297">
    <property type="entry name" value="ANK_REP_REGION"/>
    <property type="match status" value="2"/>
</dbReference>
<feature type="non-terminal residue" evidence="4">
    <location>
        <position position="61"/>
    </location>
</feature>
<reference evidence="5" key="3">
    <citation type="submission" date="2015-06" db="UniProtKB">
        <authorList>
            <consortium name="EnsemblMetazoa"/>
        </authorList>
    </citation>
    <scope>IDENTIFICATION</scope>
</reference>
<dbReference type="SUPFAM" id="SSF48403">
    <property type="entry name" value="Ankyrin repeat"/>
    <property type="match status" value="1"/>
</dbReference>
<keyword evidence="1" id="KW-0677">Repeat</keyword>
<dbReference type="GO" id="GO:0070531">
    <property type="term" value="C:BRCA1-A complex"/>
    <property type="evidence" value="ECO:0007669"/>
    <property type="project" value="TreeGrafter"/>
</dbReference>
<dbReference type="PROSITE" id="PS50088">
    <property type="entry name" value="ANK_REPEAT"/>
    <property type="match status" value="2"/>
</dbReference>